<dbReference type="Gene3D" id="3.90.1580.10">
    <property type="entry name" value="paralog of FGE (formylglycine-generating enzyme)"/>
    <property type="match status" value="1"/>
</dbReference>
<dbReference type="EMBL" id="RQHW01000048">
    <property type="protein sequence ID" value="TGN18045.1"/>
    <property type="molecule type" value="Genomic_DNA"/>
</dbReference>
<protein>
    <submittedName>
        <fullName evidence="3">Formylglycine-generating enzyme family protein</fullName>
    </submittedName>
</protein>
<dbReference type="InterPro" id="IPR042095">
    <property type="entry name" value="SUMF_sf"/>
</dbReference>
<dbReference type="AlphaFoldDB" id="A0A4R9M088"/>
<feature type="domain" description="Sulfatase-modifying factor enzyme-like" evidence="2">
    <location>
        <begin position="1"/>
        <end position="264"/>
    </location>
</feature>
<sequence length="278" mass="31380">MVWVPTGSFENTNPLYPEEISRSSETVRGFWMDRTETTNDAFSEFVRETGYITEAETINTLSGNIKSTDIIYEPGAVVFLQPDQEKSYGHPLEWWHFVSGANWRHPEGPGSSIEGKGSYPVVAVTYKDALAYALWKGHTLPSESEWEWASTGGTKLSDSDSPPQEANTWQGDFPLQDEGKDGFKGISPVGCYAKNGFGLYDMIGNVWEHTSDVWELSKKNEAKERVIKGGSYLCSPNYCKRYRSGARQPQEEHLAANHIGFRTILRENKDLIKNKIHR</sequence>
<dbReference type="PANTHER" id="PTHR23150">
    <property type="entry name" value="SULFATASE MODIFYING FACTOR 1, 2"/>
    <property type="match status" value="1"/>
</dbReference>
<dbReference type="InterPro" id="IPR051043">
    <property type="entry name" value="Sulfatase_Mod_Factor_Kinase"/>
</dbReference>
<dbReference type="Pfam" id="PF03781">
    <property type="entry name" value="FGE-sulfatase"/>
    <property type="match status" value="1"/>
</dbReference>
<dbReference type="InterPro" id="IPR016187">
    <property type="entry name" value="CTDL_fold"/>
</dbReference>
<dbReference type="InterPro" id="IPR005532">
    <property type="entry name" value="SUMF_dom"/>
</dbReference>
<keyword evidence="4" id="KW-1185">Reference proteome</keyword>
<dbReference type="GO" id="GO:0120147">
    <property type="term" value="F:formylglycine-generating oxidase activity"/>
    <property type="evidence" value="ECO:0007669"/>
    <property type="project" value="TreeGrafter"/>
</dbReference>
<evidence type="ECO:0000259" key="2">
    <source>
        <dbReference type="Pfam" id="PF03781"/>
    </source>
</evidence>
<dbReference type="OrthoDB" id="9812707at2"/>
<reference evidence="3" key="1">
    <citation type="journal article" date="2019" name="PLoS Negl. Trop. Dis.">
        <title>Revisiting the worldwide diversity of Leptospira species in the environment.</title>
        <authorList>
            <person name="Vincent A.T."/>
            <person name="Schiettekatte O."/>
            <person name="Bourhy P."/>
            <person name="Veyrier F.J."/>
            <person name="Picardeau M."/>
        </authorList>
    </citation>
    <scope>NUCLEOTIDE SEQUENCE [LARGE SCALE GENOMIC DNA]</scope>
    <source>
        <strain evidence="3">201300427</strain>
    </source>
</reference>
<evidence type="ECO:0000313" key="4">
    <source>
        <dbReference type="Proteomes" id="UP000298058"/>
    </source>
</evidence>
<accession>A0A4R9M088</accession>
<dbReference type="SUPFAM" id="SSF56436">
    <property type="entry name" value="C-type lectin-like"/>
    <property type="match status" value="1"/>
</dbReference>
<dbReference type="RefSeq" id="WP_135761526.1">
    <property type="nucleotide sequence ID" value="NZ_RQHW01000048.1"/>
</dbReference>
<name>A0A4R9M088_9LEPT</name>
<dbReference type="Proteomes" id="UP000298058">
    <property type="component" value="Unassembled WGS sequence"/>
</dbReference>
<feature type="region of interest" description="Disordered" evidence="1">
    <location>
        <begin position="149"/>
        <end position="174"/>
    </location>
</feature>
<comment type="caution">
    <text evidence="3">The sequence shown here is derived from an EMBL/GenBank/DDBJ whole genome shotgun (WGS) entry which is preliminary data.</text>
</comment>
<dbReference type="PANTHER" id="PTHR23150:SF19">
    <property type="entry name" value="FORMYLGLYCINE-GENERATING ENZYME"/>
    <property type="match status" value="1"/>
</dbReference>
<evidence type="ECO:0000256" key="1">
    <source>
        <dbReference type="SAM" id="MobiDB-lite"/>
    </source>
</evidence>
<feature type="compositionally biased region" description="Polar residues" evidence="1">
    <location>
        <begin position="151"/>
        <end position="170"/>
    </location>
</feature>
<gene>
    <name evidence="3" type="ORF">EHS15_15610</name>
</gene>
<organism evidence="3 4">
    <name type="scientific">Leptospira idonii</name>
    <dbReference type="NCBI Taxonomy" id="1193500"/>
    <lineage>
        <taxon>Bacteria</taxon>
        <taxon>Pseudomonadati</taxon>
        <taxon>Spirochaetota</taxon>
        <taxon>Spirochaetia</taxon>
        <taxon>Leptospirales</taxon>
        <taxon>Leptospiraceae</taxon>
        <taxon>Leptospira</taxon>
    </lineage>
</organism>
<proteinExistence type="predicted"/>
<evidence type="ECO:0000313" key="3">
    <source>
        <dbReference type="EMBL" id="TGN18045.1"/>
    </source>
</evidence>